<proteinExistence type="predicted"/>
<dbReference type="Proteomes" id="UP000799770">
    <property type="component" value="Unassembled WGS sequence"/>
</dbReference>
<organism evidence="2 3">
    <name type="scientific">Lophiotrema nucula</name>
    <dbReference type="NCBI Taxonomy" id="690887"/>
    <lineage>
        <taxon>Eukaryota</taxon>
        <taxon>Fungi</taxon>
        <taxon>Dikarya</taxon>
        <taxon>Ascomycota</taxon>
        <taxon>Pezizomycotina</taxon>
        <taxon>Dothideomycetes</taxon>
        <taxon>Pleosporomycetidae</taxon>
        <taxon>Pleosporales</taxon>
        <taxon>Lophiotremataceae</taxon>
        <taxon>Lophiotrema</taxon>
    </lineage>
</organism>
<feature type="compositionally biased region" description="Polar residues" evidence="1">
    <location>
        <begin position="24"/>
        <end position="40"/>
    </location>
</feature>
<feature type="region of interest" description="Disordered" evidence="1">
    <location>
        <begin position="123"/>
        <end position="157"/>
    </location>
</feature>
<evidence type="ECO:0000313" key="3">
    <source>
        <dbReference type="Proteomes" id="UP000799770"/>
    </source>
</evidence>
<evidence type="ECO:0000313" key="2">
    <source>
        <dbReference type="EMBL" id="KAF2117261.1"/>
    </source>
</evidence>
<accession>A0A6A5ZFS3</accession>
<feature type="region of interest" description="Disordered" evidence="1">
    <location>
        <begin position="1"/>
        <end position="99"/>
    </location>
</feature>
<protein>
    <submittedName>
        <fullName evidence="2">Uncharacterized protein</fullName>
    </submittedName>
</protein>
<feature type="compositionally biased region" description="Low complexity" evidence="1">
    <location>
        <begin position="53"/>
        <end position="98"/>
    </location>
</feature>
<feature type="compositionally biased region" description="Acidic residues" evidence="1">
    <location>
        <begin position="147"/>
        <end position="157"/>
    </location>
</feature>
<evidence type="ECO:0000256" key="1">
    <source>
        <dbReference type="SAM" id="MobiDB-lite"/>
    </source>
</evidence>
<sequence length="157" mass="16791">MCFRGLSESLRTMENRPETRTSSEDQPTPTQSSGTRTVLSAPSHEHSPEHQGSATTSPASSRRSSSSSTHHSIWTSSHSAYSTPSTSISSASSASSSTGFFSNQEIHDALANIASMYDRGEIYGTYDLGNGRRGAISGPSSDHYDGDYDEGSEDEKD</sequence>
<feature type="compositionally biased region" description="Basic and acidic residues" evidence="1">
    <location>
        <begin position="11"/>
        <end position="23"/>
    </location>
</feature>
<dbReference type="EMBL" id="ML977319">
    <property type="protein sequence ID" value="KAF2117261.1"/>
    <property type="molecule type" value="Genomic_DNA"/>
</dbReference>
<dbReference type="OrthoDB" id="3801046at2759"/>
<name>A0A6A5ZFS3_9PLEO</name>
<dbReference type="AlphaFoldDB" id="A0A6A5ZFS3"/>
<gene>
    <name evidence="2" type="ORF">BDV96DRAFT_598177</name>
</gene>
<reference evidence="2" key="1">
    <citation type="journal article" date="2020" name="Stud. Mycol.">
        <title>101 Dothideomycetes genomes: a test case for predicting lifestyles and emergence of pathogens.</title>
        <authorList>
            <person name="Haridas S."/>
            <person name="Albert R."/>
            <person name="Binder M."/>
            <person name="Bloem J."/>
            <person name="Labutti K."/>
            <person name="Salamov A."/>
            <person name="Andreopoulos B."/>
            <person name="Baker S."/>
            <person name="Barry K."/>
            <person name="Bills G."/>
            <person name="Bluhm B."/>
            <person name="Cannon C."/>
            <person name="Castanera R."/>
            <person name="Culley D."/>
            <person name="Daum C."/>
            <person name="Ezra D."/>
            <person name="Gonzalez J."/>
            <person name="Henrissat B."/>
            <person name="Kuo A."/>
            <person name="Liang C."/>
            <person name="Lipzen A."/>
            <person name="Lutzoni F."/>
            <person name="Magnuson J."/>
            <person name="Mondo S."/>
            <person name="Nolan M."/>
            <person name="Ohm R."/>
            <person name="Pangilinan J."/>
            <person name="Park H.-J."/>
            <person name="Ramirez L."/>
            <person name="Alfaro M."/>
            <person name="Sun H."/>
            <person name="Tritt A."/>
            <person name="Yoshinaga Y."/>
            <person name="Zwiers L.-H."/>
            <person name="Turgeon B."/>
            <person name="Goodwin S."/>
            <person name="Spatafora J."/>
            <person name="Crous P."/>
            <person name="Grigoriev I."/>
        </authorList>
    </citation>
    <scope>NUCLEOTIDE SEQUENCE</scope>
    <source>
        <strain evidence="2">CBS 627.86</strain>
    </source>
</reference>
<keyword evidence="3" id="KW-1185">Reference proteome</keyword>